<sequence>MVSLRIHCQCGHAKADFPNANSWFTMQDRPRIHAEPHQVTWWV</sequence>
<dbReference type="KEGG" id="pms:KNP414_02139"/>
<dbReference type="Proteomes" id="UP000006620">
    <property type="component" value="Chromosome"/>
</dbReference>
<gene>
    <name evidence="1" type="ordered locus">KNP414_02139</name>
</gene>
<name>F8F4X0_PAEMK</name>
<protein>
    <submittedName>
        <fullName evidence="1">Uncharacterized protein</fullName>
    </submittedName>
</protein>
<evidence type="ECO:0000313" key="1">
    <source>
        <dbReference type="EMBL" id="AEI40700.1"/>
    </source>
</evidence>
<dbReference type="PATRIC" id="fig|1036673.3.peg.1919"/>
<dbReference type="EMBL" id="CP002869">
    <property type="protein sequence ID" value="AEI40700.1"/>
    <property type="molecule type" value="Genomic_DNA"/>
</dbReference>
<organism evidence="1 2">
    <name type="scientific">Paenibacillus mucilaginosus (strain KNP414)</name>
    <dbReference type="NCBI Taxonomy" id="1036673"/>
    <lineage>
        <taxon>Bacteria</taxon>
        <taxon>Bacillati</taxon>
        <taxon>Bacillota</taxon>
        <taxon>Bacilli</taxon>
        <taxon>Bacillales</taxon>
        <taxon>Paenibacillaceae</taxon>
        <taxon>Paenibacillus</taxon>
    </lineage>
</organism>
<reference evidence="1 2" key="2">
    <citation type="journal article" date="2013" name="Genome Announc.">
        <title>Genome Sequence of Growth-Improving Paenibacillus mucilaginosus Strain KNP414.</title>
        <authorList>
            <person name="Lu J.J."/>
            <person name="Wang J.F."/>
            <person name="Hu X.F."/>
        </authorList>
    </citation>
    <scope>NUCLEOTIDE SEQUENCE [LARGE SCALE GENOMIC DNA]</scope>
    <source>
        <strain evidence="1 2">KNP414</strain>
    </source>
</reference>
<evidence type="ECO:0000313" key="2">
    <source>
        <dbReference type="Proteomes" id="UP000006620"/>
    </source>
</evidence>
<reference evidence="2" key="1">
    <citation type="submission" date="2011-06" db="EMBL/GenBank/DDBJ databases">
        <title>Complete genome sequence of Paenibacillus mucilaginosus KNP414.</title>
        <authorList>
            <person name="Wang J."/>
            <person name="Hu S."/>
            <person name="Hu X."/>
            <person name="Zhang B."/>
            <person name="Dong D."/>
            <person name="Zhang S."/>
            <person name="Zhao K."/>
            <person name="Wu D."/>
        </authorList>
    </citation>
    <scope>NUCLEOTIDE SEQUENCE [LARGE SCALE GENOMIC DNA]</scope>
    <source>
        <strain evidence="2">KNP414</strain>
    </source>
</reference>
<proteinExistence type="predicted"/>
<dbReference type="AlphaFoldDB" id="F8F4X0"/>
<accession>F8F4X0</accession>
<dbReference type="HOGENOM" id="CLU_3236991_0_0_9"/>